<dbReference type="InterPro" id="IPR001128">
    <property type="entry name" value="Cyt_P450"/>
</dbReference>
<name>A0A6P8CF80_PUNGR</name>
<evidence type="ECO:0000256" key="2">
    <source>
        <dbReference type="ARBA" id="ARBA00004167"/>
    </source>
</evidence>
<dbReference type="GeneID" id="116196896"/>
<reference evidence="15" key="1">
    <citation type="journal article" date="2020" name="Plant Biotechnol. J.">
        <title>The pomegranate (Punica granatum L.) draft genome dissects genetic divergence between soft- and hard-seeded cultivars.</title>
        <authorList>
            <person name="Luo X."/>
            <person name="Li H."/>
            <person name="Wu Z."/>
            <person name="Yao W."/>
            <person name="Zhao P."/>
            <person name="Cao D."/>
            <person name="Yu H."/>
            <person name="Li K."/>
            <person name="Poudel K."/>
            <person name="Zhao D."/>
            <person name="Zhang F."/>
            <person name="Xia X."/>
            <person name="Chen L."/>
            <person name="Wang Q."/>
            <person name="Jing D."/>
            <person name="Cao S."/>
        </authorList>
    </citation>
    <scope>NUCLEOTIDE SEQUENCE [LARGE SCALE GENOMIC DNA]</scope>
    <source>
        <strain evidence="15">cv. Tunisia</strain>
    </source>
</reference>
<keyword evidence="9 12" id="KW-0408">Iron</keyword>
<dbReference type="InterPro" id="IPR036396">
    <property type="entry name" value="Cyt_P450_sf"/>
</dbReference>
<dbReference type="Proteomes" id="UP000515151">
    <property type="component" value="Chromosome 2"/>
</dbReference>
<dbReference type="PANTHER" id="PTHR24282:SF211">
    <property type="entry name" value="CYTOCHROME P450-RELATED"/>
    <property type="match status" value="1"/>
</dbReference>
<evidence type="ECO:0000256" key="6">
    <source>
        <dbReference type="ARBA" id="ARBA00022723"/>
    </source>
</evidence>
<dbReference type="GO" id="GO:0005506">
    <property type="term" value="F:iron ion binding"/>
    <property type="evidence" value="ECO:0007669"/>
    <property type="project" value="InterPro"/>
</dbReference>
<evidence type="ECO:0000256" key="7">
    <source>
        <dbReference type="ARBA" id="ARBA00022989"/>
    </source>
</evidence>
<dbReference type="InterPro" id="IPR017972">
    <property type="entry name" value="Cyt_P450_CS"/>
</dbReference>
<evidence type="ECO:0000313" key="15">
    <source>
        <dbReference type="Proteomes" id="UP000515151"/>
    </source>
</evidence>
<dbReference type="SUPFAM" id="SSF48264">
    <property type="entry name" value="Cytochrome P450"/>
    <property type="match status" value="1"/>
</dbReference>
<proteinExistence type="inferred from homology"/>
<gene>
    <name evidence="16" type="primary">LOC116196896</name>
</gene>
<evidence type="ECO:0000256" key="5">
    <source>
        <dbReference type="ARBA" id="ARBA00022692"/>
    </source>
</evidence>
<evidence type="ECO:0000256" key="1">
    <source>
        <dbReference type="ARBA" id="ARBA00001971"/>
    </source>
</evidence>
<evidence type="ECO:0000256" key="9">
    <source>
        <dbReference type="ARBA" id="ARBA00023004"/>
    </source>
</evidence>
<evidence type="ECO:0000256" key="8">
    <source>
        <dbReference type="ARBA" id="ARBA00023002"/>
    </source>
</evidence>
<evidence type="ECO:0000256" key="4">
    <source>
        <dbReference type="ARBA" id="ARBA00022617"/>
    </source>
</evidence>
<evidence type="ECO:0000256" key="12">
    <source>
        <dbReference type="PIRSR" id="PIRSR602401-1"/>
    </source>
</evidence>
<keyword evidence="10 13" id="KW-0503">Monooxygenase</keyword>
<sequence length="533" mass="60286">MQHPYHSSRQKKEHSQAQMTMVSSTATVLLSVFLVGLTCLAIYLSHLFWLKPQRFRNKLRRQGIHGPAPSFFFGNIPDVKKIHSEMAQKRAQQGQNTDPISNDYMSQLFPHIDKWTDDYGSVFTFTLGNMVVVCLGDLDAVKDFCQNRSPEFGRSSYIKNSRGVLFGDGIITAKGASWVQQRKIINPEFFPDKVKGMMKMMIESVTQLMGKWEAKVEGGGGIATLQVDEDLRNLSAEVISKTCFGNNYSHGMEIFSKMLEILDLLSKQYSSVGIPGQKYMPTKTNREVWRLGKEVKKSIMNLMINENNGNPQNFLDVLTKNFIGSHSNRHLIVDNCKTMFFAGHETTANTISFTLILLAHHAEWQNRARDEVVEIIKDGKILTADMLNRMKILNMVIYETLRLYPPGPFMAKETSEEMKFGKFLIPKGVNVWLPLSALHRDPANWGADASVFNPERFANGISSACKLPFLFMPFGVGIRTCVGQNYAMTELKIVLALVLSKFSFSLSPEYKHSVACKLFFKPGNAVYLKLERI</sequence>
<dbReference type="SMR" id="A0A6P8CF80"/>
<keyword evidence="8 13" id="KW-0560">Oxidoreductase</keyword>
<dbReference type="PRINTS" id="PR00385">
    <property type="entry name" value="P450"/>
</dbReference>
<feature type="transmembrane region" description="Helical" evidence="14">
    <location>
        <begin position="28"/>
        <end position="50"/>
    </location>
</feature>
<organism evidence="15 16">
    <name type="scientific">Punica granatum</name>
    <name type="common">Pomegranate</name>
    <dbReference type="NCBI Taxonomy" id="22663"/>
    <lineage>
        <taxon>Eukaryota</taxon>
        <taxon>Viridiplantae</taxon>
        <taxon>Streptophyta</taxon>
        <taxon>Embryophyta</taxon>
        <taxon>Tracheophyta</taxon>
        <taxon>Spermatophyta</taxon>
        <taxon>Magnoliopsida</taxon>
        <taxon>eudicotyledons</taxon>
        <taxon>Gunneridae</taxon>
        <taxon>Pentapetalae</taxon>
        <taxon>rosids</taxon>
        <taxon>malvids</taxon>
        <taxon>Myrtales</taxon>
        <taxon>Lythraceae</taxon>
        <taxon>Punica</taxon>
    </lineage>
</organism>
<reference evidence="16" key="2">
    <citation type="submission" date="2025-08" db="UniProtKB">
        <authorList>
            <consortium name="RefSeq"/>
        </authorList>
    </citation>
    <scope>IDENTIFICATION</scope>
    <source>
        <tissue evidence="16">Leaf</tissue>
    </source>
</reference>
<keyword evidence="11 14" id="KW-0472">Membrane</keyword>
<evidence type="ECO:0000256" key="13">
    <source>
        <dbReference type="RuleBase" id="RU000461"/>
    </source>
</evidence>
<dbReference type="GO" id="GO:0016020">
    <property type="term" value="C:membrane"/>
    <property type="evidence" value="ECO:0007669"/>
    <property type="project" value="UniProtKB-SubCell"/>
</dbReference>
<comment type="subcellular location">
    <subcellularLocation>
        <location evidence="2">Membrane</location>
        <topology evidence="2">Single-pass membrane protein</topology>
    </subcellularLocation>
</comment>
<protein>
    <submittedName>
        <fullName evidence="16">Cytochrome P450 714C2-like</fullName>
    </submittedName>
</protein>
<accession>A0A6P8CF80</accession>
<dbReference type="AlphaFoldDB" id="A0A6P8CF80"/>
<dbReference type="OrthoDB" id="1470350at2759"/>
<keyword evidence="5 14" id="KW-0812">Transmembrane</keyword>
<dbReference type="InterPro" id="IPR050665">
    <property type="entry name" value="Cytochrome_P450_Monooxygen"/>
</dbReference>
<dbReference type="Pfam" id="PF00067">
    <property type="entry name" value="p450"/>
    <property type="match status" value="1"/>
</dbReference>
<evidence type="ECO:0000256" key="11">
    <source>
        <dbReference type="ARBA" id="ARBA00023136"/>
    </source>
</evidence>
<evidence type="ECO:0000256" key="10">
    <source>
        <dbReference type="ARBA" id="ARBA00023033"/>
    </source>
</evidence>
<comment type="cofactor">
    <cofactor evidence="1 12">
        <name>heme</name>
        <dbReference type="ChEBI" id="CHEBI:30413"/>
    </cofactor>
</comment>
<keyword evidence="6 12" id="KW-0479">Metal-binding</keyword>
<keyword evidence="7 14" id="KW-1133">Transmembrane helix</keyword>
<comment type="similarity">
    <text evidence="3 13">Belongs to the cytochrome P450 family.</text>
</comment>
<dbReference type="Gene3D" id="1.10.630.10">
    <property type="entry name" value="Cytochrome P450"/>
    <property type="match status" value="1"/>
</dbReference>
<dbReference type="PRINTS" id="PR00463">
    <property type="entry name" value="EP450I"/>
</dbReference>
<evidence type="ECO:0000313" key="16">
    <source>
        <dbReference type="RefSeq" id="XP_031382687.1"/>
    </source>
</evidence>
<evidence type="ECO:0000256" key="3">
    <source>
        <dbReference type="ARBA" id="ARBA00010617"/>
    </source>
</evidence>
<dbReference type="GO" id="GO:0004497">
    <property type="term" value="F:monooxygenase activity"/>
    <property type="evidence" value="ECO:0007669"/>
    <property type="project" value="UniProtKB-KW"/>
</dbReference>
<dbReference type="InterPro" id="IPR002401">
    <property type="entry name" value="Cyt_P450_E_grp-I"/>
</dbReference>
<dbReference type="PANTHER" id="PTHR24282">
    <property type="entry name" value="CYTOCHROME P450 FAMILY MEMBER"/>
    <property type="match status" value="1"/>
</dbReference>
<feature type="binding site" description="axial binding residue" evidence="12">
    <location>
        <position position="481"/>
    </location>
    <ligand>
        <name>heme</name>
        <dbReference type="ChEBI" id="CHEBI:30413"/>
    </ligand>
    <ligandPart>
        <name>Fe</name>
        <dbReference type="ChEBI" id="CHEBI:18248"/>
    </ligandPart>
</feature>
<keyword evidence="15" id="KW-1185">Reference proteome</keyword>
<evidence type="ECO:0000256" key="14">
    <source>
        <dbReference type="SAM" id="Phobius"/>
    </source>
</evidence>
<dbReference type="GO" id="GO:0016705">
    <property type="term" value="F:oxidoreductase activity, acting on paired donors, with incorporation or reduction of molecular oxygen"/>
    <property type="evidence" value="ECO:0007669"/>
    <property type="project" value="InterPro"/>
</dbReference>
<dbReference type="RefSeq" id="XP_031382687.1">
    <property type="nucleotide sequence ID" value="XM_031526827.1"/>
</dbReference>
<dbReference type="GO" id="GO:0020037">
    <property type="term" value="F:heme binding"/>
    <property type="evidence" value="ECO:0007669"/>
    <property type="project" value="InterPro"/>
</dbReference>
<keyword evidence="4 12" id="KW-0349">Heme</keyword>
<dbReference type="PROSITE" id="PS00086">
    <property type="entry name" value="CYTOCHROME_P450"/>
    <property type="match status" value="1"/>
</dbReference>